<dbReference type="InterPro" id="IPR025705">
    <property type="entry name" value="Beta_hexosaminidase_sua/sub"/>
</dbReference>
<dbReference type="InterPro" id="IPR029018">
    <property type="entry name" value="Hex-like_dom2"/>
</dbReference>
<dbReference type="Proteomes" id="UP001516400">
    <property type="component" value="Unassembled WGS sequence"/>
</dbReference>
<evidence type="ECO:0000256" key="7">
    <source>
        <dbReference type="ARBA" id="ARBA00023295"/>
    </source>
</evidence>
<proteinExistence type="inferred from homology"/>
<evidence type="ECO:0000256" key="6">
    <source>
        <dbReference type="ARBA" id="ARBA00023180"/>
    </source>
</evidence>
<keyword evidence="5" id="KW-0378">Hydrolase</keyword>
<gene>
    <name evidence="11" type="ORF">HHI36_012586</name>
</gene>
<reference evidence="11 12" key="1">
    <citation type="journal article" date="2021" name="BMC Biol.">
        <title>Horizontally acquired antibacterial genes associated with adaptive radiation of ladybird beetles.</title>
        <authorList>
            <person name="Li H.S."/>
            <person name="Tang X.F."/>
            <person name="Huang Y.H."/>
            <person name="Xu Z.Y."/>
            <person name="Chen M.L."/>
            <person name="Du X.Y."/>
            <person name="Qiu B.Y."/>
            <person name="Chen P.T."/>
            <person name="Zhang W."/>
            <person name="Slipinski A."/>
            <person name="Escalona H.E."/>
            <person name="Waterhouse R.M."/>
            <person name="Zwick A."/>
            <person name="Pang H."/>
        </authorList>
    </citation>
    <scope>NUCLEOTIDE SEQUENCE [LARGE SCALE GENOMIC DNA]</scope>
    <source>
        <strain evidence="11">SYSU2018</strain>
    </source>
</reference>
<evidence type="ECO:0000256" key="5">
    <source>
        <dbReference type="ARBA" id="ARBA00022801"/>
    </source>
</evidence>
<dbReference type="PIRSF" id="PIRSF001093">
    <property type="entry name" value="B-hxosamndse_ab_euk"/>
    <property type="match status" value="1"/>
</dbReference>
<evidence type="ECO:0000256" key="1">
    <source>
        <dbReference type="ARBA" id="ARBA00001231"/>
    </source>
</evidence>
<keyword evidence="7" id="KW-0326">Glycosidase</keyword>
<dbReference type="AlphaFoldDB" id="A0ABD2NFS3"/>
<dbReference type="EC" id="3.2.1.52" evidence="3"/>
<dbReference type="GO" id="GO:0004563">
    <property type="term" value="F:beta-N-acetylhexosaminidase activity"/>
    <property type="evidence" value="ECO:0007669"/>
    <property type="project" value="UniProtKB-EC"/>
</dbReference>
<dbReference type="Gene3D" id="3.20.20.80">
    <property type="entry name" value="Glycosidases"/>
    <property type="match status" value="1"/>
</dbReference>
<dbReference type="FunFam" id="3.20.20.80:FF:000063">
    <property type="entry name" value="Beta-hexosaminidase"/>
    <property type="match status" value="1"/>
</dbReference>
<comment type="caution">
    <text evidence="11">The sequence shown here is derived from an EMBL/GenBank/DDBJ whole genome shotgun (WGS) entry which is preliminary data.</text>
</comment>
<protein>
    <recommendedName>
        <fullName evidence="3">beta-N-acetylhexosaminidase</fullName>
        <ecNumber evidence="3">3.2.1.52</ecNumber>
    </recommendedName>
</protein>
<dbReference type="InterPro" id="IPR015883">
    <property type="entry name" value="Glyco_hydro_20_cat"/>
</dbReference>
<accession>A0ABD2NFS3</accession>
<comment type="catalytic activity">
    <reaction evidence="1">
        <text>Hydrolysis of terminal non-reducing N-acetyl-D-hexosamine residues in N-acetyl-beta-D-hexosaminides.</text>
        <dbReference type="EC" id="3.2.1.52"/>
    </reaction>
</comment>
<name>A0ABD2NFS3_9CUCU</name>
<evidence type="ECO:0000259" key="9">
    <source>
        <dbReference type="Pfam" id="PF00728"/>
    </source>
</evidence>
<dbReference type="PANTHER" id="PTHR22600:SF3">
    <property type="entry name" value="BETA-HEXOSAMINIDASE FDL-RELATED"/>
    <property type="match status" value="1"/>
</dbReference>
<evidence type="ECO:0000259" key="10">
    <source>
        <dbReference type="Pfam" id="PF14845"/>
    </source>
</evidence>
<evidence type="ECO:0000256" key="3">
    <source>
        <dbReference type="ARBA" id="ARBA00012663"/>
    </source>
</evidence>
<dbReference type="InterPro" id="IPR017853">
    <property type="entry name" value="GH"/>
</dbReference>
<dbReference type="PRINTS" id="PR00738">
    <property type="entry name" value="GLHYDRLASE20"/>
</dbReference>
<evidence type="ECO:0000313" key="12">
    <source>
        <dbReference type="Proteomes" id="UP001516400"/>
    </source>
</evidence>
<feature type="domain" description="Glycoside hydrolase family 20 catalytic" evidence="9">
    <location>
        <begin position="104"/>
        <end position="430"/>
    </location>
</feature>
<dbReference type="InterPro" id="IPR029019">
    <property type="entry name" value="HEX_eukaryotic_N"/>
</dbReference>
<comment type="similarity">
    <text evidence="2">Belongs to the glycosyl hydrolase 20 family.</text>
</comment>
<evidence type="ECO:0000256" key="4">
    <source>
        <dbReference type="ARBA" id="ARBA00022729"/>
    </source>
</evidence>
<keyword evidence="12" id="KW-1185">Reference proteome</keyword>
<evidence type="ECO:0000256" key="2">
    <source>
        <dbReference type="ARBA" id="ARBA00006285"/>
    </source>
</evidence>
<evidence type="ECO:0000313" key="11">
    <source>
        <dbReference type="EMBL" id="KAL3277235.1"/>
    </source>
</evidence>
<dbReference type="Gene3D" id="3.30.379.10">
    <property type="entry name" value="Chitobiase/beta-hexosaminidase domain 2-like"/>
    <property type="match status" value="1"/>
</dbReference>
<dbReference type="GO" id="GO:1901135">
    <property type="term" value="P:carbohydrate derivative metabolic process"/>
    <property type="evidence" value="ECO:0007669"/>
    <property type="project" value="UniProtKB-ARBA"/>
</dbReference>
<feature type="domain" description="Beta-hexosaminidase eukaryotic type N-terminal" evidence="10">
    <location>
        <begin position="18"/>
        <end position="80"/>
    </location>
</feature>
<organism evidence="11 12">
    <name type="scientific">Cryptolaemus montrouzieri</name>
    <dbReference type="NCBI Taxonomy" id="559131"/>
    <lineage>
        <taxon>Eukaryota</taxon>
        <taxon>Metazoa</taxon>
        <taxon>Ecdysozoa</taxon>
        <taxon>Arthropoda</taxon>
        <taxon>Hexapoda</taxon>
        <taxon>Insecta</taxon>
        <taxon>Pterygota</taxon>
        <taxon>Neoptera</taxon>
        <taxon>Endopterygota</taxon>
        <taxon>Coleoptera</taxon>
        <taxon>Polyphaga</taxon>
        <taxon>Cucujiformia</taxon>
        <taxon>Coccinelloidea</taxon>
        <taxon>Coccinellidae</taxon>
        <taxon>Scymninae</taxon>
        <taxon>Scymnini</taxon>
        <taxon>Cryptolaemus</taxon>
    </lineage>
</organism>
<evidence type="ECO:0000256" key="8">
    <source>
        <dbReference type="PIRSR" id="PIRSR001093-1"/>
    </source>
</evidence>
<dbReference type="Pfam" id="PF00728">
    <property type="entry name" value="Glyco_hydro_20"/>
    <property type="match status" value="1"/>
</dbReference>
<dbReference type="SUPFAM" id="SSF55545">
    <property type="entry name" value="beta-N-acetylhexosaminidase-like domain"/>
    <property type="match status" value="1"/>
</dbReference>
<dbReference type="Pfam" id="PF14845">
    <property type="entry name" value="Glycohydro_20b2"/>
    <property type="match status" value="1"/>
</dbReference>
<dbReference type="EMBL" id="JABFTP020000103">
    <property type="protein sequence ID" value="KAL3277235.1"/>
    <property type="molecule type" value="Genomic_DNA"/>
</dbReference>
<feature type="active site" description="Proton donor" evidence="8">
    <location>
        <position position="258"/>
    </location>
</feature>
<keyword evidence="4" id="KW-0732">Signal</keyword>
<dbReference type="PANTHER" id="PTHR22600">
    <property type="entry name" value="BETA-HEXOSAMINIDASE"/>
    <property type="match status" value="1"/>
</dbReference>
<dbReference type="SUPFAM" id="SSF51445">
    <property type="entry name" value="(Trans)glycosidases"/>
    <property type="match status" value="1"/>
</dbReference>
<sequence length="472" mass="54528">MLKSFMEIFKGYLKENDTSSQGNILNIYISIQEKSDIVKLELGTDESYKLSVQVGKNINVTIISSNYFGARHGLESLSQLIWYDSNLGGYQIFSDVVVEDKPSFTYRGVMVDTSRNFFPIFMLKKIVDGMAFSKLNVLHLHLTDAVSFPIVLKNIEWLANGAYNSESRYTTEDVEELIEYSMIRGVRVLLEVDAPSHVSAGWHTNSTYKNLVICDENDILSGHLNPDNELSLKILQDVYRNLLNLMKNDDIFHIGNDEVNLDCWKKTKAAESYLDMTLLWVNYTNTMIEKLKVANENKLPKNIIMWSSPLTNTYSGLNALNHKKSIIVQFWYGYPGTFLHQHFRVIFSTVGHWYLDCGFGPWKPSQSNGVCDPFTPWQKFYTYRPWDNFLTKNLTEGGEVCLWSEQVAEESLQTRIWPRAAAFAERIWSDPLEFKENVYLRLDNFREIMRYRGLDVSAIWPKWCSLNPGSCK</sequence>
<keyword evidence="6" id="KW-0325">Glycoprotein</keyword>